<name>A0A6N8FWA1_9CHRO</name>
<reference evidence="1 2" key="1">
    <citation type="journal article" date="2019" name="Front. Microbiol.">
        <title>Genomic Features for Desiccation Tolerance and Sugar Biosynthesis in the Extremophile Gloeocapsopsis sp. UTEX B3054.</title>
        <authorList>
            <person name="Urrejola C."/>
            <person name="Alcorta J."/>
            <person name="Salas L."/>
            <person name="Vasquez M."/>
            <person name="Polz M.F."/>
            <person name="Vicuna R."/>
            <person name="Diez B."/>
        </authorList>
    </citation>
    <scope>NUCLEOTIDE SEQUENCE [LARGE SCALE GENOMIC DNA]</scope>
    <source>
        <strain evidence="1 2">1H9</strain>
    </source>
</reference>
<dbReference type="RefSeq" id="WP_105218229.1">
    <property type="nucleotide sequence ID" value="NZ_CAWNSU010000076.1"/>
</dbReference>
<dbReference type="Proteomes" id="UP000441797">
    <property type="component" value="Unassembled WGS sequence"/>
</dbReference>
<comment type="caution">
    <text evidence="1">The sequence shown here is derived from an EMBL/GenBank/DDBJ whole genome shotgun (WGS) entry which is preliminary data.</text>
</comment>
<dbReference type="EMBL" id="NAPY01000012">
    <property type="protein sequence ID" value="MUL36585.1"/>
    <property type="molecule type" value="Genomic_DNA"/>
</dbReference>
<accession>A0A6N8FWA1</accession>
<dbReference type="AlphaFoldDB" id="A0A6N8FWA1"/>
<evidence type="ECO:0000313" key="1">
    <source>
        <dbReference type="EMBL" id="MUL36585.1"/>
    </source>
</evidence>
<sequence length="369" mass="43805">MPQPTIQHIQRFQSEYHKLVAQFSNSYNVNELTAMQISLFMDEVKYFWMERLDIIDLELEGLTEHNVCFLLSGATYLNVSENEHFYFKSLGDFHLLHDPFLKIEHFFRIPEGSIDTGECVNLFRRLLIDTIKVLENYQLIFYILPIQLLAIENEQEHRELLSEFFMNFISSIFKKKYEDQDSFCEDFDTFEDIENQLEPYVRNRIVFNSFSEDGVSLRRKIEIHNASAPGYTQLMAGQPEAKVFLVTLYSYVAQISDILLICLMLRLYPYIRYEVTFSYLVLIMHTFIEDEKLRDMIEKAIVFYIFRKEMNGAFAHLESFECYYRQICEKRALLKILSNMRESNINIFQGRIQEVAEMIQELFADVATA</sequence>
<keyword evidence="2" id="KW-1185">Reference proteome</keyword>
<dbReference type="OrthoDB" id="327035at2"/>
<evidence type="ECO:0000313" key="2">
    <source>
        <dbReference type="Proteomes" id="UP000441797"/>
    </source>
</evidence>
<protein>
    <submittedName>
        <fullName evidence="1">Uncharacterized protein</fullName>
    </submittedName>
</protein>
<gene>
    <name evidence="1" type="ORF">BWI75_09540</name>
</gene>
<organism evidence="1 2">
    <name type="scientific">Gloeocapsopsis dulcis AAB1 = 1H9</name>
    <dbReference type="NCBI Taxonomy" id="1433147"/>
    <lineage>
        <taxon>Bacteria</taxon>
        <taxon>Bacillati</taxon>
        <taxon>Cyanobacteriota</taxon>
        <taxon>Cyanophyceae</taxon>
        <taxon>Oscillatoriophycideae</taxon>
        <taxon>Chroococcales</taxon>
        <taxon>Chroococcaceae</taxon>
        <taxon>Gloeocapsopsis</taxon>
        <taxon>Gloeocapsopsis dulcis</taxon>
    </lineage>
</organism>
<proteinExistence type="predicted"/>